<evidence type="ECO:0000313" key="1">
    <source>
        <dbReference type="Proteomes" id="UP000694843"/>
    </source>
</evidence>
<dbReference type="KEGG" id="hazt:108664723"/>
<reference evidence="2" key="1">
    <citation type="submission" date="2025-08" db="UniProtKB">
        <authorList>
            <consortium name="RefSeq"/>
        </authorList>
    </citation>
    <scope>IDENTIFICATION</scope>
    <source>
        <tissue evidence="2">Whole organism</tissue>
    </source>
</reference>
<keyword evidence="1" id="KW-1185">Reference proteome</keyword>
<dbReference type="GeneID" id="108664723"/>
<name>A0A8B7MZA0_HYAAZ</name>
<protein>
    <submittedName>
        <fullName evidence="2">Uncharacterized protein LOC108664723</fullName>
    </submittedName>
</protein>
<proteinExistence type="predicted"/>
<dbReference type="Proteomes" id="UP000694843">
    <property type="component" value="Unplaced"/>
</dbReference>
<accession>A0A8B7MZA0</accession>
<organism evidence="1 2">
    <name type="scientific">Hyalella azteca</name>
    <name type="common">Amphipod</name>
    <dbReference type="NCBI Taxonomy" id="294128"/>
    <lineage>
        <taxon>Eukaryota</taxon>
        <taxon>Metazoa</taxon>
        <taxon>Ecdysozoa</taxon>
        <taxon>Arthropoda</taxon>
        <taxon>Crustacea</taxon>
        <taxon>Multicrustacea</taxon>
        <taxon>Malacostraca</taxon>
        <taxon>Eumalacostraca</taxon>
        <taxon>Peracarida</taxon>
        <taxon>Amphipoda</taxon>
        <taxon>Senticaudata</taxon>
        <taxon>Talitrida</taxon>
        <taxon>Talitroidea</taxon>
        <taxon>Hyalellidae</taxon>
        <taxon>Hyalella</taxon>
    </lineage>
</organism>
<gene>
    <name evidence="2" type="primary">LOC108664723</name>
</gene>
<dbReference type="RefSeq" id="XP_018006881.2">
    <property type="nucleotide sequence ID" value="XM_018151392.2"/>
</dbReference>
<sequence length="217" mass="23408">MSDKQLAMYNRLLCAANASLINTLSPERVGNALVSLGITLEGCSRDDVLAPLASKASTYYPSVLSRAQVRELGVVFAGLDSSKIRRLDPTSFAGLSRIALRAMSNDSILAMSSSQLDNLPMGASMAVYERFGRDFDWGRIPAANTTINNNTEINSNLTFNENSNVNYKLTNNITNVNSNLTVHGNTNVNFNFTVNGNTTATGAEAYTDEACHPLLDS</sequence>
<evidence type="ECO:0000313" key="2">
    <source>
        <dbReference type="RefSeq" id="XP_018006881.2"/>
    </source>
</evidence>
<dbReference type="AlphaFoldDB" id="A0A8B7MZA0"/>
<dbReference type="OrthoDB" id="6382066at2759"/>